<evidence type="ECO:0000259" key="14">
    <source>
        <dbReference type="SMART" id="SM00199"/>
    </source>
</evidence>
<dbReference type="SMART" id="SM00199">
    <property type="entry name" value="SCY"/>
    <property type="match status" value="1"/>
</dbReference>
<keyword evidence="5 12" id="KW-0964">Secreted</keyword>
<evidence type="ECO:0000256" key="13">
    <source>
        <dbReference type="SAM" id="SignalP"/>
    </source>
</evidence>
<keyword evidence="16" id="KW-1185">Reference proteome</keyword>
<dbReference type="PRINTS" id="PR00437">
    <property type="entry name" value="SMALLCYTKCXC"/>
</dbReference>
<evidence type="ECO:0000256" key="10">
    <source>
        <dbReference type="ARBA" id="ARBA00042425"/>
    </source>
</evidence>
<evidence type="ECO:0000256" key="2">
    <source>
        <dbReference type="ARBA" id="ARBA00010665"/>
    </source>
</evidence>
<dbReference type="PANTHER" id="PTHR12015">
    <property type="entry name" value="SMALL INDUCIBLE CYTOKINE A"/>
    <property type="match status" value="1"/>
</dbReference>
<dbReference type="GO" id="GO:0008009">
    <property type="term" value="F:chemokine activity"/>
    <property type="evidence" value="ECO:0007669"/>
    <property type="project" value="InterPro"/>
</dbReference>
<comment type="subcellular location">
    <subcellularLocation>
        <location evidence="1 12">Secreted</location>
    </subcellularLocation>
</comment>
<dbReference type="GO" id="GO:0006952">
    <property type="term" value="P:defense response"/>
    <property type="evidence" value="ECO:0007669"/>
    <property type="project" value="InterPro"/>
</dbReference>
<dbReference type="PRINTS" id="PR00436">
    <property type="entry name" value="INTERLEUKIN8"/>
</dbReference>
<keyword evidence="13" id="KW-0732">Signal</keyword>
<dbReference type="PANTHER" id="PTHR12015:SF211">
    <property type="entry name" value="PLATELET FACTOR 4"/>
    <property type="match status" value="1"/>
</dbReference>
<sequence>MSLRPSAATSSHRVRPLSALQVLLLLSLLLATLVPSTIGASKRNQGKGKQQIQDIYLGGVGDPQCLYVKTTSRVHFKHITSLEVIKAGPRCPTAQVIATLKKGGKVCLEQQAPLYKKILEKLL</sequence>
<evidence type="ECO:0000256" key="4">
    <source>
        <dbReference type="ARBA" id="ARBA00022514"/>
    </source>
</evidence>
<dbReference type="GeneTree" id="ENSGT00940000163368"/>
<keyword evidence="4 12" id="KW-0202">Cytokine</keyword>
<organism evidence="15 16">
    <name type="scientific">Otolemur garnettii</name>
    <name type="common">Small-eared galago</name>
    <name type="synonym">Garnett's greater bushbaby</name>
    <dbReference type="NCBI Taxonomy" id="30611"/>
    <lineage>
        <taxon>Eukaryota</taxon>
        <taxon>Metazoa</taxon>
        <taxon>Chordata</taxon>
        <taxon>Craniata</taxon>
        <taxon>Vertebrata</taxon>
        <taxon>Euteleostomi</taxon>
        <taxon>Mammalia</taxon>
        <taxon>Eutheria</taxon>
        <taxon>Euarchontoglires</taxon>
        <taxon>Primates</taxon>
        <taxon>Strepsirrhini</taxon>
        <taxon>Lorisiformes</taxon>
        <taxon>Galagidae</taxon>
        <taxon>Otolemur</taxon>
    </lineage>
</organism>
<keyword evidence="3 12" id="KW-0145">Chemotaxis</keyword>
<dbReference type="Pfam" id="PF00048">
    <property type="entry name" value="IL8"/>
    <property type="match status" value="1"/>
</dbReference>
<reference evidence="15" key="3">
    <citation type="submission" date="2025-09" db="UniProtKB">
        <authorList>
            <consortium name="Ensembl"/>
        </authorList>
    </citation>
    <scope>IDENTIFICATION</scope>
</reference>
<evidence type="ECO:0000256" key="8">
    <source>
        <dbReference type="ARBA" id="ARBA00023157"/>
    </source>
</evidence>
<dbReference type="InterPro" id="IPR039809">
    <property type="entry name" value="Chemokine_b/g/d"/>
</dbReference>
<dbReference type="GO" id="GO:0008201">
    <property type="term" value="F:heparin binding"/>
    <property type="evidence" value="ECO:0007669"/>
    <property type="project" value="UniProtKB-KW"/>
</dbReference>
<feature type="signal peptide" evidence="13">
    <location>
        <begin position="1"/>
        <end position="39"/>
    </location>
</feature>
<dbReference type="SUPFAM" id="SSF54117">
    <property type="entry name" value="Interleukin 8-like chemokines"/>
    <property type="match status" value="1"/>
</dbReference>
<dbReference type="STRING" id="30611.ENSOGAP00000009570"/>
<evidence type="ECO:0000256" key="9">
    <source>
        <dbReference type="ARBA" id="ARBA00040890"/>
    </source>
</evidence>
<proteinExistence type="inferred from homology"/>
<dbReference type="Gene3D" id="2.40.50.40">
    <property type="match status" value="1"/>
</dbReference>
<dbReference type="eggNOG" id="ENOG502TF57">
    <property type="taxonomic scope" value="Eukaryota"/>
</dbReference>
<reference evidence="15" key="2">
    <citation type="submission" date="2025-08" db="UniProtKB">
        <authorList>
            <consortium name="Ensembl"/>
        </authorList>
    </citation>
    <scope>IDENTIFICATION</scope>
</reference>
<feature type="chain" id="PRO_5003545370" description="Platelet factor 4" evidence="13">
    <location>
        <begin position="40"/>
        <end position="123"/>
    </location>
</feature>
<evidence type="ECO:0000256" key="5">
    <source>
        <dbReference type="ARBA" id="ARBA00022525"/>
    </source>
</evidence>
<comment type="subunit">
    <text evidence="11 12">Homotetramer. Interacts with TNFAIP6 (via Link domain). Interacts with CCR1. Interacts with CXCR3. Interacts with THBD; this interaction enhances generation of activated protein C.</text>
</comment>
<dbReference type="InterPro" id="IPR033899">
    <property type="entry name" value="CXC_Chemokine_domain"/>
</dbReference>
<evidence type="ECO:0000313" key="16">
    <source>
        <dbReference type="Proteomes" id="UP000005225"/>
    </source>
</evidence>
<protein>
    <recommendedName>
        <fullName evidence="9 12">Platelet factor 4</fullName>
        <shortName evidence="12">PF-4</shortName>
    </recommendedName>
    <alternativeName>
        <fullName evidence="10 12">C-X-C motif chemokine 4</fullName>
    </alternativeName>
</protein>
<dbReference type="GO" id="GO:0005615">
    <property type="term" value="C:extracellular space"/>
    <property type="evidence" value="ECO:0007669"/>
    <property type="project" value="UniProtKB-KW"/>
</dbReference>
<dbReference type="GO" id="GO:0006955">
    <property type="term" value="P:immune response"/>
    <property type="evidence" value="ECO:0007669"/>
    <property type="project" value="InterPro"/>
</dbReference>
<evidence type="ECO:0000256" key="11">
    <source>
        <dbReference type="ARBA" id="ARBA00046854"/>
    </source>
</evidence>
<reference evidence="16" key="1">
    <citation type="submission" date="2011-03" db="EMBL/GenBank/DDBJ databases">
        <title>Version 3 of the genome sequence of Otolemur garnettii (Bushbaby).</title>
        <authorList>
            <consortium name="The Broad Institute Genome Sequencing Platform"/>
            <person name="Di Palma F."/>
            <person name="Johnson J."/>
            <person name="Lander E.S."/>
            <person name="Lindblad-Toh K."/>
            <person name="Jaffe D.B."/>
            <person name="Gnerre S."/>
            <person name="MacCallum I."/>
            <person name="Przybylski D."/>
            <person name="Ribeiro F.J."/>
            <person name="Burton J.N."/>
            <person name="Walker B.J."/>
            <person name="Sharpe T."/>
            <person name="Hall G."/>
        </authorList>
    </citation>
    <scope>NUCLEOTIDE SEQUENCE [LARGE SCALE GENOMIC DNA]</scope>
</reference>
<keyword evidence="7" id="KW-0358">Heparin-binding</keyword>
<feature type="domain" description="Chemokine interleukin-8-like" evidence="14">
    <location>
        <begin position="62"/>
        <end position="122"/>
    </location>
</feature>
<dbReference type="Proteomes" id="UP000005225">
    <property type="component" value="Unassembled WGS sequence"/>
</dbReference>
<dbReference type="CDD" id="cd00273">
    <property type="entry name" value="Chemokine_CXC"/>
    <property type="match status" value="1"/>
</dbReference>
<evidence type="ECO:0000256" key="7">
    <source>
        <dbReference type="ARBA" id="ARBA00022674"/>
    </source>
</evidence>
<dbReference type="AlphaFoldDB" id="H0X388"/>
<evidence type="ECO:0000256" key="6">
    <source>
        <dbReference type="ARBA" id="ARBA00022553"/>
    </source>
</evidence>
<dbReference type="InterPro" id="IPR001811">
    <property type="entry name" value="Chemokine_IL8-like_dom"/>
</dbReference>
<dbReference type="InParanoid" id="H0X388"/>
<keyword evidence="6" id="KW-0597">Phosphoprotein</keyword>
<accession>H0X388</accession>
<evidence type="ECO:0000256" key="1">
    <source>
        <dbReference type="ARBA" id="ARBA00004613"/>
    </source>
</evidence>
<keyword evidence="8 12" id="KW-1015">Disulfide bond</keyword>
<dbReference type="EMBL" id="AAQR03072596">
    <property type="status" value="NOT_ANNOTATED_CDS"/>
    <property type="molecule type" value="Genomic_DNA"/>
</dbReference>
<dbReference type="InterPro" id="IPR036048">
    <property type="entry name" value="Interleukin_8-like_sf"/>
</dbReference>
<dbReference type="InterPro" id="IPR001089">
    <property type="entry name" value="Chemokine_CXC"/>
</dbReference>
<evidence type="ECO:0000256" key="12">
    <source>
        <dbReference type="RuleBase" id="RU364007"/>
    </source>
</evidence>
<comment type="similarity">
    <text evidence="2 12">Belongs to the intercrine alpha (chemokine CxC) family.</text>
</comment>
<evidence type="ECO:0000313" key="15">
    <source>
        <dbReference type="Ensembl" id="ENSOGAP00000009570.2"/>
    </source>
</evidence>
<dbReference type="Ensembl" id="ENSOGAT00000010697.2">
    <property type="protein sequence ID" value="ENSOGAP00000009570.2"/>
    <property type="gene ID" value="ENSOGAG00000010694.2"/>
</dbReference>
<name>H0X388_OTOGA</name>
<dbReference type="HOGENOM" id="CLU_143902_1_2_1"/>
<evidence type="ECO:0000256" key="3">
    <source>
        <dbReference type="ARBA" id="ARBA00022500"/>
    </source>
</evidence>
<dbReference type="FunFam" id="2.40.50.40:FF:000004">
    <property type="entry name" value="C-X-C motif chemokine"/>
    <property type="match status" value="1"/>
</dbReference>